<dbReference type="Proteomes" id="UP000239388">
    <property type="component" value="Unassembled WGS sequence"/>
</dbReference>
<proteinExistence type="predicted"/>
<evidence type="ECO:0000313" key="2">
    <source>
        <dbReference type="Proteomes" id="UP000239388"/>
    </source>
</evidence>
<protein>
    <submittedName>
        <fullName evidence="1">Uncharacterized protein</fullName>
    </submittedName>
</protein>
<dbReference type="PANTHER" id="PTHR37691">
    <property type="entry name" value="BLR3518 PROTEIN"/>
    <property type="match status" value="1"/>
</dbReference>
<dbReference type="RefSeq" id="WP_105351798.1">
    <property type="nucleotide sequence ID" value="NZ_PUIB01000006.1"/>
</dbReference>
<dbReference type="EMBL" id="PUIB01000006">
    <property type="protein sequence ID" value="PQO41110.1"/>
    <property type="molecule type" value="Genomic_DNA"/>
</dbReference>
<dbReference type="OrthoDB" id="254108at2"/>
<dbReference type="Pfam" id="PF02635">
    <property type="entry name" value="DsrE"/>
    <property type="match status" value="1"/>
</dbReference>
<dbReference type="AlphaFoldDB" id="A0A2S8G9X4"/>
<dbReference type="InterPro" id="IPR027396">
    <property type="entry name" value="DsrEFH-like"/>
</dbReference>
<organism evidence="1 2">
    <name type="scientific">Blastopirellula marina</name>
    <dbReference type="NCBI Taxonomy" id="124"/>
    <lineage>
        <taxon>Bacteria</taxon>
        <taxon>Pseudomonadati</taxon>
        <taxon>Planctomycetota</taxon>
        <taxon>Planctomycetia</taxon>
        <taxon>Pirellulales</taxon>
        <taxon>Pirellulaceae</taxon>
        <taxon>Blastopirellula</taxon>
    </lineage>
</organism>
<dbReference type="InterPro" id="IPR003787">
    <property type="entry name" value="Sulphur_relay_DsrE/F-like"/>
</dbReference>
<comment type="caution">
    <text evidence="1">The sequence shown here is derived from an EMBL/GenBank/DDBJ whole genome shotgun (WGS) entry which is preliminary data.</text>
</comment>
<reference evidence="1 2" key="1">
    <citation type="submission" date="2018-02" db="EMBL/GenBank/DDBJ databases">
        <title>Comparative genomes isolates from brazilian mangrove.</title>
        <authorList>
            <person name="Araujo J.E."/>
            <person name="Taketani R.G."/>
            <person name="Silva M.C.P."/>
            <person name="Loureco M.V."/>
            <person name="Andreote F.D."/>
        </authorList>
    </citation>
    <scope>NUCLEOTIDE SEQUENCE [LARGE SCALE GENOMIC DNA]</scope>
    <source>
        <strain evidence="1 2">NAP PRIS-MGV</strain>
    </source>
</reference>
<dbReference type="Gene3D" id="3.40.1260.10">
    <property type="entry name" value="DsrEFH-like"/>
    <property type="match status" value="1"/>
</dbReference>
<accession>A0A2S8G9X4</accession>
<dbReference type="PANTHER" id="PTHR37691:SF1">
    <property type="entry name" value="BLR3518 PROTEIN"/>
    <property type="match status" value="1"/>
</dbReference>
<sequence>MFRLLVVTLVVSSVGWYSSAEAQGLRGGRGGGPGRGPDARQAADMEVFHYLLENHTKIQRTVKELANGVETLTESDDPQVAAKIKEHVHWMEVRIEKTNPIRRRDPLFDELFRHTDKIKLKVEKTDKGVKVVETSDDPYVVKLIQAHAMVVSKFVKDGFQEAMKNHSVPGKDVSVKTEKSFPVIQEYGGVYHLPDAVQQPRPGTKILVDITAASEPDKLNPAIEKVARYVNIYAGAGKEKVDVEIALVFHGGATLAVLNEEAYKNEFKTENNPNLKLLRDLHHAGVEMVVCGQTLSSKGKSPGDVVVFVDTAVSAFTASVNFQADGFAYVPLAK</sequence>
<gene>
    <name evidence="1" type="ORF">C5Y98_03900</name>
</gene>
<dbReference type="SUPFAM" id="SSF75169">
    <property type="entry name" value="DsrEFH-like"/>
    <property type="match status" value="1"/>
</dbReference>
<name>A0A2S8G9X4_9BACT</name>
<evidence type="ECO:0000313" key="1">
    <source>
        <dbReference type="EMBL" id="PQO41110.1"/>
    </source>
</evidence>